<accession>A0A2I1DIE4</accession>
<dbReference type="EMBL" id="MXAV01000053">
    <property type="protein sequence ID" value="PKY09651.1"/>
    <property type="molecule type" value="Genomic_DNA"/>
</dbReference>
<dbReference type="Pfam" id="PF01476">
    <property type="entry name" value="LysM"/>
    <property type="match status" value="1"/>
</dbReference>
<feature type="domain" description="LysM" evidence="1">
    <location>
        <begin position="157"/>
        <end position="200"/>
    </location>
</feature>
<dbReference type="AlphaFoldDB" id="A0A2I1DIE4"/>
<evidence type="ECO:0000313" key="3">
    <source>
        <dbReference type="Proteomes" id="UP000234329"/>
    </source>
</evidence>
<evidence type="ECO:0000313" key="2">
    <source>
        <dbReference type="EMBL" id="PKY09651.1"/>
    </source>
</evidence>
<dbReference type="Gene3D" id="3.10.350.10">
    <property type="entry name" value="LysM domain"/>
    <property type="match status" value="1"/>
</dbReference>
<dbReference type="PROSITE" id="PS51782">
    <property type="entry name" value="LYSM"/>
    <property type="match status" value="1"/>
</dbReference>
<dbReference type="InterPro" id="IPR036779">
    <property type="entry name" value="LysM_dom_sf"/>
</dbReference>
<protein>
    <recommendedName>
        <fullName evidence="1">LysM domain-containing protein</fullName>
    </recommendedName>
</protein>
<reference evidence="2 3" key="1">
    <citation type="submission" date="2017-03" db="EMBL/GenBank/DDBJ databases">
        <title>Draft genime sequence of the acidophilic sulfur-oxidizing bacterium Acidithiobacillus sp. SH, isolated from seawater.</title>
        <authorList>
            <person name="Sharmin S."/>
            <person name="Tokuhisa M."/>
            <person name="Kanao T."/>
            <person name="Kamimura K."/>
        </authorList>
    </citation>
    <scope>NUCLEOTIDE SEQUENCE [LARGE SCALE GENOMIC DNA]</scope>
    <source>
        <strain evidence="2 3">SH</strain>
    </source>
</reference>
<dbReference type="SMART" id="SM00257">
    <property type="entry name" value="LysM"/>
    <property type="match status" value="1"/>
</dbReference>
<evidence type="ECO:0000259" key="1">
    <source>
        <dbReference type="PROSITE" id="PS51782"/>
    </source>
</evidence>
<dbReference type="SUPFAM" id="SSF54106">
    <property type="entry name" value="LysM domain"/>
    <property type="match status" value="1"/>
</dbReference>
<dbReference type="CDD" id="cd00118">
    <property type="entry name" value="LysM"/>
    <property type="match status" value="1"/>
</dbReference>
<keyword evidence="3" id="KW-1185">Reference proteome</keyword>
<comment type="caution">
    <text evidence="2">The sequence shown here is derived from an EMBL/GenBank/DDBJ whole genome shotgun (WGS) entry which is preliminary data.</text>
</comment>
<sequence>MRLDSICQGSVIQVAHSPGWKPTCWADCANYPPPICYLLTLKGSHMGTKSPRKWTILGAALLLPLAGCAQMPQNHAENQVNENHTELRALAKKQQELSLATLAISMKLGHVQRVISQRLQAGQPLIAAPQKAKMVKSIVVTMPNGGQSTKLGSCNPESITVKTGDTLSGIAAATDTTVTQLQAWNTLHGSVIVPGEVLITSQCPGGNG</sequence>
<proteinExistence type="predicted"/>
<gene>
    <name evidence="2" type="ORF">B1757_13690</name>
</gene>
<dbReference type="InterPro" id="IPR018392">
    <property type="entry name" value="LysM"/>
</dbReference>
<name>A0A2I1DIE4_9PROT</name>
<dbReference type="Proteomes" id="UP000234329">
    <property type="component" value="Unassembled WGS sequence"/>
</dbReference>
<organism evidence="2 3">
    <name type="scientific">Acidithiobacillus marinus</name>
    <dbReference type="NCBI Taxonomy" id="187490"/>
    <lineage>
        <taxon>Bacteria</taxon>
        <taxon>Pseudomonadati</taxon>
        <taxon>Pseudomonadota</taxon>
        <taxon>Acidithiobacillia</taxon>
        <taxon>Acidithiobacillales</taxon>
        <taxon>Acidithiobacillaceae</taxon>
        <taxon>Acidithiobacillus</taxon>
    </lineage>
</organism>
<dbReference type="InParanoid" id="A0A2I1DIE4"/>